<reference evidence="6 7" key="1">
    <citation type="submission" date="2019-08" db="EMBL/GenBank/DDBJ databases">
        <authorList>
            <person name="Peeters C."/>
        </authorList>
    </citation>
    <scope>NUCLEOTIDE SEQUENCE [LARGE SCALE GENOMIC DNA]</scope>
    <source>
        <strain evidence="6 7">LMG 30175</strain>
    </source>
</reference>
<accession>A0A5E4RMU2</accession>
<feature type="active site" evidence="3">
    <location>
        <position position="248"/>
    </location>
</feature>
<dbReference type="InterPro" id="IPR016161">
    <property type="entry name" value="Ald_DH/histidinol_DH"/>
</dbReference>
<evidence type="ECO:0000259" key="5">
    <source>
        <dbReference type="Pfam" id="PF00171"/>
    </source>
</evidence>
<dbReference type="AlphaFoldDB" id="A0A5E4RMU2"/>
<dbReference type="PANTHER" id="PTHR11699">
    <property type="entry name" value="ALDEHYDE DEHYDROGENASE-RELATED"/>
    <property type="match status" value="1"/>
</dbReference>
<evidence type="ECO:0000256" key="3">
    <source>
        <dbReference type="PROSITE-ProRule" id="PRU10007"/>
    </source>
</evidence>
<dbReference type="OrthoDB" id="6187633at2"/>
<dbReference type="RefSeq" id="WP_150695219.1">
    <property type="nucleotide sequence ID" value="NZ_CABPRZ010000001.1"/>
</dbReference>
<dbReference type="GO" id="GO:0016620">
    <property type="term" value="F:oxidoreductase activity, acting on the aldehyde or oxo group of donors, NAD or NADP as acceptor"/>
    <property type="evidence" value="ECO:0007669"/>
    <property type="project" value="InterPro"/>
</dbReference>
<dbReference type="Gene3D" id="3.40.605.10">
    <property type="entry name" value="Aldehyde Dehydrogenase, Chain A, domain 1"/>
    <property type="match status" value="1"/>
</dbReference>
<evidence type="ECO:0000256" key="1">
    <source>
        <dbReference type="ARBA" id="ARBA00009986"/>
    </source>
</evidence>
<evidence type="ECO:0000313" key="7">
    <source>
        <dbReference type="Proteomes" id="UP000414233"/>
    </source>
</evidence>
<name>A0A5E4RMU2_9BURK</name>
<dbReference type="PROSITE" id="PS00687">
    <property type="entry name" value="ALDEHYDE_DEHYDR_GLU"/>
    <property type="match status" value="1"/>
</dbReference>
<dbReference type="Proteomes" id="UP000414233">
    <property type="component" value="Unassembled WGS sequence"/>
</dbReference>
<comment type="similarity">
    <text evidence="1 4">Belongs to the aldehyde dehydrogenase family.</text>
</comment>
<feature type="domain" description="Aldehyde dehydrogenase" evidence="5">
    <location>
        <begin position="12"/>
        <end position="474"/>
    </location>
</feature>
<dbReference type="InterPro" id="IPR016163">
    <property type="entry name" value="Ald_DH_C"/>
</dbReference>
<evidence type="ECO:0000256" key="4">
    <source>
        <dbReference type="RuleBase" id="RU003345"/>
    </source>
</evidence>
<dbReference type="InterPro" id="IPR016160">
    <property type="entry name" value="Ald_DH_CS_CYS"/>
</dbReference>
<dbReference type="PROSITE" id="PS00070">
    <property type="entry name" value="ALDEHYDE_DEHYDR_CYS"/>
    <property type="match status" value="1"/>
</dbReference>
<dbReference type="FunFam" id="3.40.605.10:FF:000007">
    <property type="entry name" value="NAD/NADP-dependent betaine aldehyde dehydrogenase"/>
    <property type="match status" value="1"/>
</dbReference>
<proteinExistence type="inferred from homology"/>
<dbReference type="InterPro" id="IPR015590">
    <property type="entry name" value="Aldehyde_DH_dom"/>
</dbReference>
<dbReference type="Gene3D" id="3.40.309.10">
    <property type="entry name" value="Aldehyde Dehydrogenase, Chain A, domain 2"/>
    <property type="match status" value="1"/>
</dbReference>
<dbReference type="EMBL" id="CABPRZ010000001">
    <property type="protein sequence ID" value="VVD63854.1"/>
    <property type="molecule type" value="Genomic_DNA"/>
</dbReference>
<evidence type="ECO:0000256" key="2">
    <source>
        <dbReference type="ARBA" id="ARBA00023002"/>
    </source>
</evidence>
<evidence type="ECO:0000313" key="6">
    <source>
        <dbReference type="EMBL" id="VVD63854.1"/>
    </source>
</evidence>
<dbReference type="SUPFAM" id="SSF53720">
    <property type="entry name" value="ALDH-like"/>
    <property type="match status" value="1"/>
</dbReference>
<dbReference type="Pfam" id="PF00171">
    <property type="entry name" value="Aldedh"/>
    <property type="match status" value="1"/>
</dbReference>
<protein>
    <submittedName>
        <fullName evidence="6">Aldehyde dehydrogenase</fullName>
    </submittedName>
</protein>
<organism evidence="6 7">
    <name type="scientific">Pandoraea terrae</name>
    <dbReference type="NCBI Taxonomy" id="1537710"/>
    <lineage>
        <taxon>Bacteria</taxon>
        <taxon>Pseudomonadati</taxon>
        <taxon>Pseudomonadota</taxon>
        <taxon>Betaproteobacteria</taxon>
        <taxon>Burkholderiales</taxon>
        <taxon>Burkholderiaceae</taxon>
        <taxon>Pandoraea</taxon>
    </lineage>
</organism>
<keyword evidence="7" id="KW-1185">Reference proteome</keyword>
<dbReference type="CDD" id="cd07109">
    <property type="entry name" value="ALDH_AAS00426"/>
    <property type="match status" value="1"/>
</dbReference>
<keyword evidence="2 4" id="KW-0560">Oxidoreductase</keyword>
<dbReference type="InterPro" id="IPR016162">
    <property type="entry name" value="Ald_DH_N"/>
</dbReference>
<gene>
    <name evidence="6" type="ORF">PTE30175_00238</name>
</gene>
<sequence length="479" mass="50894">MPEALHFIANRWVASDKSPTIPVLDPSDGQPFTKLARGDAADIHHAVSAARSAFEGDWGRLSAAERGRILYQIANTLAQHHEALAQLEARDTGKPLKQARADAAAIVRYFEFYAGAADKLHGESLPYQNGYTVFTLREPHGVTGHIIPWNYPLQIFGRSVAASLAAGNACVVKPAEDACLSLLRVAELAAEAGLPPGALNLVTGYGAEAGAALARHPGIDHLSFTGSPATGTLITQMAAEHHTPVTLELGGKSPQIVFADADFDALVPVVINAIVQNAGQTCSAGSRLLVQRDAYEPLLERLAAAFSVLRVGPASADLDCGPLISARQQQRVWDFLSEAQHDGIPLMAHGEVDPAAPEAGFYQAPTLLRDVPPEHRLAREEVFGPVLAAMPFADESEAVRLANGTLYGLVAGVWTRDGGRQLRMARAVRAGQVFINNYGAGGGVELPFGGMKHSGHGREKGFEALYGFTTLKTIAIRHG</sequence>
<dbReference type="InterPro" id="IPR029510">
    <property type="entry name" value="Ald_DH_CS_GLU"/>
</dbReference>